<dbReference type="Pfam" id="PF17189">
    <property type="entry name" value="Glyco_hydro_30C"/>
    <property type="match status" value="1"/>
</dbReference>
<dbReference type="Proteomes" id="UP000566819">
    <property type="component" value="Unassembled WGS sequence"/>
</dbReference>
<reference evidence="8 9" key="1">
    <citation type="submission" date="2020-03" db="EMBL/GenBank/DDBJ databases">
        <title>Draft Genome Sequence of Cudoniella acicularis.</title>
        <authorList>
            <person name="Buettner E."/>
            <person name="Kellner H."/>
        </authorList>
    </citation>
    <scope>NUCLEOTIDE SEQUENCE [LARGE SCALE GENOMIC DNA]</scope>
    <source>
        <strain evidence="8 9">DSM 108380</strain>
    </source>
</reference>
<keyword evidence="2 5" id="KW-0732">Signal</keyword>
<dbReference type="GO" id="GO:0006680">
    <property type="term" value="P:glucosylceramide catabolic process"/>
    <property type="evidence" value="ECO:0007669"/>
    <property type="project" value="TreeGrafter"/>
</dbReference>
<dbReference type="GO" id="GO:0016020">
    <property type="term" value="C:membrane"/>
    <property type="evidence" value="ECO:0007669"/>
    <property type="project" value="GOC"/>
</dbReference>
<dbReference type="EMBL" id="JAAMPI010001822">
    <property type="protein sequence ID" value="KAF4622807.1"/>
    <property type="molecule type" value="Genomic_DNA"/>
</dbReference>
<organism evidence="8 9">
    <name type="scientific">Cudoniella acicularis</name>
    <dbReference type="NCBI Taxonomy" id="354080"/>
    <lineage>
        <taxon>Eukaryota</taxon>
        <taxon>Fungi</taxon>
        <taxon>Dikarya</taxon>
        <taxon>Ascomycota</taxon>
        <taxon>Pezizomycotina</taxon>
        <taxon>Leotiomycetes</taxon>
        <taxon>Helotiales</taxon>
        <taxon>Tricladiaceae</taxon>
        <taxon>Cudoniella</taxon>
    </lineage>
</organism>
<feature type="region of interest" description="Disordered" evidence="4">
    <location>
        <begin position="90"/>
        <end position="109"/>
    </location>
</feature>
<dbReference type="SUPFAM" id="SSF51011">
    <property type="entry name" value="Glycosyl hydrolase domain"/>
    <property type="match status" value="1"/>
</dbReference>
<dbReference type="InterPro" id="IPR001139">
    <property type="entry name" value="Glyco_hydro_30"/>
</dbReference>
<dbReference type="PANTHER" id="PTHR11069:SF23">
    <property type="entry name" value="LYSOSOMAL ACID GLUCOSYLCERAMIDASE"/>
    <property type="match status" value="1"/>
</dbReference>
<comment type="caution">
    <text evidence="8">The sequence shown here is derived from an EMBL/GenBank/DDBJ whole genome shotgun (WGS) entry which is preliminary data.</text>
</comment>
<protein>
    <recommendedName>
        <fullName evidence="10">Glycoside hydrolase family 30 protein</fullName>
    </recommendedName>
</protein>
<comment type="similarity">
    <text evidence="1">Belongs to the glycosyl hydrolase 30 family.</text>
</comment>
<dbReference type="PANTHER" id="PTHR11069">
    <property type="entry name" value="GLUCOSYLCERAMIDASE"/>
    <property type="match status" value="1"/>
</dbReference>
<accession>A0A8H4R6V8</accession>
<dbReference type="InterPro" id="IPR039514">
    <property type="entry name" value="6GAL-like"/>
</dbReference>
<feature type="domain" description="Endo-beta-1,6-galactanase-like" evidence="6">
    <location>
        <begin position="29"/>
        <end position="247"/>
    </location>
</feature>
<keyword evidence="3" id="KW-0378">Hydrolase</keyword>
<evidence type="ECO:0000256" key="4">
    <source>
        <dbReference type="SAM" id="MobiDB-lite"/>
    </source>
</evidence>
<evidence type="ECO:0000259" key="6">
    <source>
        <dbReference type="Pfam" id="PF14587"/>
    </source>
</evidence>
<dbReference type="AlphaFoldDB" id="A0A8H4R6V8"/>
<evidence type="ECO:0000256" key="1">
    <source>
        <dbReference type="ARBA" id="ARBA00005382"/>
    </source>
</evidence>
<evidence type="ECO:0000259" key="7">
    <source>
        <dbReference type="Pfam" id="PF17189"/>
    </source>
</evidence>
<dbReference type="Gene3D" id="2.60.40.1180">
    <property type="entry name" value="Golgi alpha-mannosidase II"/>
    <property type="match status" value="1"/>
</dbReference>
<evidence type="ECO:0000313" key="8">
    <source>
        <dbReference type="EMBL" id="KAF4622807.1"/>
    </source>
</evidence>
<dbReference type="OrthoDB" id="2012278at2759"/>
<name>A0A8H4R6V8_9HELO</name>
<dbReference type="GO" id="GO:0004348">
    <property type="term" value="F:glucosylceramidase activity"/>
    <property type="evidence" value="ECO:0007669"/>
    <property type="project" value="InterPro"/>
</dbReference>
<dbReference type="Pfam" id="PF14587">
    <property type="entry name" value="Glyco_hydr_30_2"/>
    <property type="match status" value="1"/>
</dbReference>
<feature type="compositionally biased region" description="Polar residues" evidence="4">
    <location>
        <begin position="90"/>
        <end position="99"/>
    </location>
</feature>
<feature type="signal peptide" evidence="5">
    <location>
        <begin position="1"/>
        <end position="18"/>
    </location>
</feature>
<evidence type="ECO:0000256" key="5">
    <source>
        <dbReference type="SAM" id="SignalP"/>
    </source>
</evidence>
<evidence type="ECO:0000313" key="9">
    <source>
        <dbReference type="Proteomes" id="UP000566819"/>
    </source>
</evidence>
<gene>
    <name evidence="8" type="ORF">G7Y89_g14218</name>
</gene>
<proteinExistence type="inferred from homology"/>
<dbReference type="SUPFAM" id="SSF51445">
    <property type="entry name" value="(Trans)glycosidases"/>
    <property type="match status" value="1"/>
</dbReference>
<feature type="domain" description="Glycosyl hydrolase family 30 beta sandwich" evidence="7">
    <location>
        <begin position="371"/>
        <end position="454"/>
    </location>
</feature>
<dbReference type="InterPro" id="IPR017853">
    <property type="entry name" value="GH"/>
</dbReference>
<evidence type="ECO:0000256" key="3">
    <source>
        <dbReference type="ARBA" id="ARBA00022801"/>
    </source>
</evidence>
<sequence>MHLLYTLVATTLPLAAVASPQLMSRQTATKITVDPTKHFQTMDGFGFSEAFQRANLIVNLPDEKRKALVDLLFNRTSGAGFSILRNGLGSSPDSSSDHMNTILPKSPGSATATPNYVWDGKDSGQFWLSQQAAAYGVKYFYSNAWSAPGFMKSNGNDANGGSLSDAWKPAFAAYLIQYMKYYTDAGVPISHVGFLNEPDFTASYASMLSDGAQAASFIKVLRPALDAANMSNIGIVCCESTGWSKAQGMVSGIKSAGADSMLAVVSSHEYTSRASGSLSSTHHTWQSEYADLNGAWTTAWYSSGGAGEGMTWANNIYSAITGANVSGYIGWVATQGGSTNEKMIQTDANGYTVSKRLWAFAQYSRTVRPNAIRLGTTGGSFKTTAFKNEDGSIAVNIINTGSSAASVSIAVTGFTVTAATAWLTDTKNDMTAQTVTVADGGVEGSIPARAMVSFVLTGT</sequence>
<keyword evidence="9" id="KW-1185">Reference proteome</keyword>
<dbReference type="InterPro" id="IPR033452">
    <property type="entry name" value="GH30_C"/>
</dbReference>
<feature type="chain" id="PRO_5034188311" description="Glycoside hydrolase family 30 protein" evidence="5">
    <location>
        <begin position="19"/>
        <end position="459"/>
    </location>
</feature>
<dbReference type="InterPro" id="IPR013780">
    <property type="entry name" value="Glyco_hydro_b"/>
</dbReference>
<evidence type="ECO:0000256" key="2">
    <source>
        <dbReference type="ARBA" id="ARBA00022729"/>
    </source>
</evidence>
<evidence type="ECO:0008006" key="10">
    <source>
        <dbReference type="Google" id="ProtNLM"/>
    </source>
</evidence>
<dbReference type="Gene3D" id="3.20.20.80">
    <property type="entry name" value="Glycosidases"/>
    <property type="match status" value="1"/>
</dbReference>